<accession>A0ACA9PIR2</accession>
<organism evidence="1 2">
    <name type="scientific">Cetraspora pellucida</name>
    <dbReference type="NCBI Taxonomy" id="1433469"/>
    <lineage>
        <taxon>Eukaryota</taxon>
        <taxon>Fungi</taxon>
        <taxon>Fungi incertae sedis</taxon>
        <taxon>Mucoromycota</taxon>
        <taxon>Glomeromycotina</taxon>
        <taxon>Glomeromycetes</taxon>
        <taxon>Diversisporales</taxon>
        <taxon>Gigasporaceae</taxon>
        <taxon>Cetraspora</taxon>
    </lineage>
</organism>
<reference evidence="1" key="1">
    <citation type="submission" date="2021-06" db="EMBL/GenBank/DDBJ databases">
        <authorList>
            <person name="Kallberg Y."/>
            <person name="Tangrot J."/>
            <person name="Rosling A."/>
        </authorList>
    </citation>
    <scope>NUCLEOTIDE SEQUENCE</scope>
    <source>
        <strain evidence="1">28 12/20/2015</strain>
    </source>
</reference>
<feature type="non-terminal residue" evidence="1">
    <location>
        <position position="118"/>
    </location>
</feature>
<sequence>MSIFNLLIIVLSDDNYLDQEYGSELTTERVEETFSTNEQEAFTEFQTERQAPIMNEENITNVNTSEPKNRHTKKHLGSTLQVLKSSQKITSDETNEEYFKKVMSNNQQGKKMKASKNK</sequence>
<evidence type="ECO:0000313" key="2">
    <source>
        <dbReference type="Proteomes" id="UP000789366"/>
    </source>
</evidence>
<gene>
    <name evidence="1" type="ORF">SPELUC_LOCUS11908</name>
</gene>
<name>A0ACA9PIR2_9GLOM</name>
<keyword evidence="2" id="KW-1185">Reference proteome</keyword>
<dbReference type="EMBL" id="CAJVPW010026500">
    <property type="protein sequence ID" value="CAG8712564.1"/>
    <property type="molecule type" value="Genomic_DNA"/>
</dbReference>
<proteinExistence type="predicted"/>
<dbReference type="Proteomes" id="UP000789366">
    <property type="component" value="Unassembled WGS sequence"/>
</dbReference>
<comment type="caution">
    <text evidence="1">The sequence shown here is derived from an EMBL/GenBank/DDBJ whole genome shotgun (WGS) entry which is preliminary data.</text>
</comment>
<evidence type="ECO:0000313" key="1">
    <source>
        <dbReference type="EMBL" id="CAG8712564.1"/>
    </source>
</evidence>
<protein>
    <submittedName>
        <fullName evidence="1">1956_t:CDS:1</fullName>
    </submittedName>
</protein>